<dbReference type="GO" id="GO:0005524">
    <property type="term" value="F:ATP binding"/>
    <property type="evidence" value="ECO:0007669"/>
    <property type="project" value="UniProtKB-KW"/>
</dbReference>
<evidence type="ECO:0000256" key="10">
    <source>
        <dbReference type="ARBA" id="ARBA00022777"/>
    </source>
</evidence>
<keyword evidence="7 16" id="KW-0808">Transferase</keyword>
<dbReference type="InterPro" id="IPR015795">
    <property type="entry name" value="Pyrv_Knase_C"/>
</dbReference>
<dbReference type="GO" id="GO:0000287">
    <property type="term" value="F:magnesium ion binding"/>
    <property type="evidence" value="ECO:0007669"/>
    <property type="project" value="UniProtKB-UniRule"/>
</dbReference>
<evidence type="ECO:0000313" key="20">
    <source>
        <dbReference type="Proteomes" id="UP000541352"/>
    </source>
</evidence>
<keyword evidence="14 19" id="KW-0670">Pyruvate</keyword>
<evidence type="ECO:0000256" key="11">
    <source>
        <dbReference type="ARBA" id="ARBA00022840"/>
    </source>
</evidence>
<dbReference type="SUPFAM" id="SSF51621">
    <property type="entry name" value="Phosphoenolpyruvate/pyruvate domain"/>
    <property type="match status" value="1"/>
</dbReference>
<evidence type="ECO:0000259" key="18">
    <source>
        <dbReference type="Pfam" id="PF02887"/>
    </source>
</evidence>
<sequence>MIDKKAKIVATVGPASETSEMLQALVQAGVNVFRLNFSHGTHADHQERINRIRENNAKYGFSVGILQDLQGPKIRIGNVEHKDGVKITAGQKLVFTNEEIIGTSERVSTPYKGMYRDVRMGERILMDDGKLEVKVVGIDGTDVVTEVIYDGILKSKKGVNLPNTKVSMPSVTEKDYEDLEFGLQNDVEWIALSFVRYASDIQEVKDYIKSKGKNCRVVAKIEKPEAIDNIDEIIAITDAIMVARGDLGVELPAEEVPMIQKMIVEKCNRAAKPVIVATQMLESMIDAPRPTRAEINDIANSVLDGADAVMLSAETASGKYPVESVTSMAQTIKRVEETEAAKDAKETKIYFKHHAAVNDHSSPNVLNDNVVMSACRLARDTQAKAIIGVTRSGYTAFRLSHHRPEANLYVFTSNQRLIDTLSLYWGVKAIYYDREGLSSDDLIEDIKKVLVEKGELKSGDIFVNTLSMPVTKHRKTNAVKLSIVE</sequence>
<evidence type="ECO:0000313" key="19">
    <source>
        <dbReference type="EMBL" id="MBB3839062.1"/>
    </source>
</evidence>
<keyword evidence="12 16" id="KW-0460">Magnesium</keyword>
<dbReference type="NCBIfam" id="TIGR01064">
    <property type="entry name" value="pyruv_kin"/>
    <property type="match status" value="1"/>
</dbReference>
<reference evidence="19 20" key="1">
    <citation type="submission" date="2020-08" db="EMBL/GenBank/DDBJ databases">
        <title>Genomic Encyclopedia of Type Strains, Phase IV (KMG-IV): sequencing the most valuable type-strain genomes for metagenomic binning, comparative biology and taxonomic classification.</title>
        <authorList>
            <person name="Goeker M."/>
        </authorList>
    </citation>
    <scope>NUCLEOTIDE SEQUENCE [LARGE SCALE GENOMIC DNA]</scope>
    <source>
        <strain evidence="19 20">DSM 17976</strain>
    </source>
</reference>
<proteinExistence type="inferred from homology"/>
<evidence type="ECO:0000256" key="13">
    <source>
        <dbReference type="ARBA" id="ARBA00023152"/>
    </source>
</evidence>
<dbReference type="EC" id="2.7.1.40" evidence="5 15"/>
<evidence type="ECO:0000256" key="2">
    <source>
        <dbReference type="ARBA" id="ARBA00001958"/>
    </source>
</evidence>
<keyword evidence="8" id="KW-0479">Metal-binding</keyword>
<evidence type="ECO:0000256" key="16">
    <source>
        <dbReference type="RuleBase" id="RU000504"/>
    </source>
</evidence>
<evidence type="ECO:0000256" key="15">
    <source>
        <dbReference type="NCBIfam" id="TIGR01064"/>
    </source>
</evidence>
<dbReference type="SUPFAM" id="SSF52935">
    <property type="entry name" value="PK C-terminal domain-like"/>
    <property type="match status" value="1"/>
</dbReference>
<dbReference type="EMBL" id="JACIBY010000006">
    <property type="protein sequence ID" value="MBB3839062.1"/>
    <property type="molecule type" value="Genomic_DNA"/>
</dbReference>
<keyword evidence="13 16" id="KW-0324">Glycolysis</keyword>
<dbReference type="AlphaFoldDB" id="A0A7W5ZKL5"/>
<dbReference type="InterPro" id="IPR011037">
    <property type="entry name" value="Pyrv_Knase-like_insert_dom_sf"/>
</dbReference>
<dbReference type="Proteomes" id="UP000541352">
    <property type="component" value="Unassembled WGS sequence"/>
</dbReference>
<keyword evidence="9" id="KW-0547">Nucleotide-binding</keyword>
<evidence type="ECO:0000256" key="14">
    <source>
        <dbReference type="ARBA" id="ARBA00023317"/>
    </source>
</evidence>
<dbReference type="Gene3D" id="3.20.20.60">
    <property type="entry name" value="Phosphoenolpyruvate-binding domains"/>
    <property type="match status" value="1"/>
</dbReference>
<dbReference type="GO" id="GO:0030955">
    <property type="term" value="F:potassium ion binding"/>
    <property type="evidence" value="ECO:0007669"/>
    <property type="project" value="UniProtKB-UniRule"/>
</dbReference>
<dbReference type="PANTHER" id="PTHR11817">
    <property type="entry name" value="PYRUVATE KINASE"/>
    <property type="match status" value="1"/>
</dbReference>
<dbReference type="NCBIfam" id="NF004978">
    <property type="entry name" value="PRK06354.1"/>
    <property type="match status" value="1"/>
</dbReference>
<comment type="similarity">
    <text evidence="4 16">Belongs to the pyruvate kinase family.</text>
</comment>
<dbReference type="InterPro" id="IPR040442">
    <property type="entry name" value="Pyrv_kinase-like_dom_sf"/>
</dbReference>
<dbReference type="Gene3D" id="3.40.1380.20">
    <property type="entry name" value="Pyruvate kinase, C-terminal domain"/>
    <property type="match status" value="1"/>
</dbReference>
<dbReference type="GO" id="GO:0016301">
    <property type="term" value="F:kinase activity"/>
    <property type="evidence" value="ECO:0007669"/>
    <property type="project" value="UniProtKB-KW"/>
</dbReference>
<comment type="cofactor">
    <cofactor evidence="2">
        <name>K(+)</name>
        <dbReference type="ChEBI" id="CHEBI:29103"/>
    </cofactor>
</comment>
<comment type="cofactor">
    <cofactor evidence="1">
        <name>Mg(2+)</name>
        <dbReference type="ChEBI" id="CHEBI:18420"/>
    </cofactor>
</comment>
<comment type="caution">
    <text evidence="19">The sequence shown here is derived from an EMBL/GenBank/DDBJ whole genome shotgun (WGS) entry which is preliminary data.</text>
</comment>
<dbReference type="FunFam" id="2.40.33.10:FF:000001">
    <property type="entry name" value="Pyruvate kinase"/>
    <property type="match status" value="1"/>
</dbReference>
<evidence type="ECO:0000256" key="12">
    <source>
        <dbReference type="ARBA" id="ARBA00022842"/>
    </source>
</evidence>
<organism evidence="19 20">
    <name type="scientific">Runella defluvii</name>
    <dbReference type="NCBI Taxonomy" id="370973"/>
    <lineage>
        <taxon>Bacteria</taxon>
        <taxon>Pseudomonadati</taxon>
        <taxon>Bacteroidota</taxon>
        <taxon>Cytophagia</taxon>
        <taxon>Cytophagales</taxon>
        <taxon>Spirosomataceae</taxon>
        <taxon>Runella</taxon>
    </lineage>
</organism>
<name>A0A7W5ZKL5_9BACT</name>
<dbReference type="FunFam" id="3.20.20.60:FF:000025">
    <property type="entry name" value="Pyruvate kinase"/>
    <property type="match status" value="1"/>
</dbReference>
<evidence type="ECO:0000259" key="17">
    <source>
        <dbReference type="Pfam" id="PF00224"/>
    </source>
</evidence>
<comment type="pathway">
    <text evidence="3 16">Carbohydrate degradation; glycolysis; pyruvate from D-glyceraldehyde 3-phosphate: step 5/5.</text>
</comment>
<dbReference type="UniPathway" id="UPA00109">
    <property type="reaction ID" value="UER00188"/>
</dbReference>
<dbReference type="Pfam" id="PF00224">
    <property type="entry name" value="PK"/>
    <property type="match status" value="1"/>
</dbReference>
<accession>A0A7W5ZKL5</accession>
<dbReference type="NCBIfam" id="NF004491">
    <property type="entry name" value="PRK05826.1"/>
    <property type="match status" value="1"/>
</dbReference>
<evidence type="ECO:0000256" key="1">
    <source>
        <dbReference type="ARBA" id="ARBA00001946"/>
    </source>
</evidence>
<dbReference type="InterPro" id="IPR015806">
    <property type="entry name" value="Pyrv_Knase_insert_dom_sf"/>
</dbReference>
<keyword evidence="10 16" id="KW-0418">Kinase</keyword>
<dbReference type="Gene3D" id="2.40.33.10">
    <property type="entry name" value="PK beta-barrel domain-like"/>
    <property type="match status" value="1"/>
</dbReference>
<dbReference type="PROSITE" id="PS00110">
    <property type="entry name" value="PYRUVATE_KINASE"/>
    <property type="match status" value="1"/>
</dbReference>
<evidence type="ECO:0000256" key="5">
    <source>
        <dbReference type="ARBA" id="ARBA00012142"/>
    </source>
</evidence>
<dbReference type="Pfam" id="PF02887">
    <property type="entry name" value="PK_C"/>
    <property type="match status" value="1"/>
</dbReference>
<dbReference type="SUPFAM" id="SSF50800">
    <property type="entry name" value="PK beta-barrel domain-like"/>
    <property type="match status" value="1"/>
</dbReference>
<evidence type="ECO:0000256" key="6">
    <source>
        <dbReference type="ARBA" id="ARBA00018587"/>
    </source>
</evidence>
<dbReference type="PRINTS" id="PR01050">
    <property type="entry name" value="PYRUVTKNASE"/>
</dbReference>
<dbReference type="RefSeq" id="WP_183975032.1">
    <property type="nucleotide sequence ID" value="NZ_JACIBY010000006.1"/>
</dbReference>
<dbReference type="InterPro" id="IPR015793">
    <property type="entry name" value="Pyrv_Knase_brl"/>
</dbReference>
<evidence type="ECO:0000256" key="4">
    <source>
        <dbReference type="ARBA" id="ARBA00008663"/>
    </source>
</evidence>
<dbReference type="InterPro" id="IPR036918">
    <property type="entry name" value="Pyrv_Knase_C_sf"/>
</dbReference>
<dbReference type="GO" id="GO:0004743">
    <property type="term" value="F:pyruvate kinase activity"/>
    <property type="evidence" value="ECO:0007669"/>
    <property type="project" value="UniProtKB-UniRule"/>
</dbReference>
<evidence type="ECO:0000256" key="9">
    <source>
        <dbReference type="ARBA" id="ARBA00022741"/>
    </source>
</evidence>
<comment type="catalytic activity">
    <reaction evidence="16">
        <text>pyruvate + ATP = phosphoenolpyruvate + ADP + H(+)</text>
        <dbReference type="Rhea" id="RHEA:18157"/>
        <dbReference type="ChEBI" id="CHEBI:15361"/>
        <dbReference type="ChEBI" id="CHEBI:15378"/>
        <dbReference type="ChEBI" id="CHEBI:30616"/>
        <dbReference type="ChEBI" id="CHEBI:58702"/>
        <dbReference type="ChEBI" id="CHEBI:456216"/>
        <dbReference type="EC" id="2.7.1.40"/>
    </reaction>
</comment>
<feature type="domain" description="Pyruvate kinase C-terminal" evidence="18">
    <location>
        <begin position="368"/>
        <end position="480"/>
    </location>
</feature>
<dbReference type="InterPro" id="IPR001697">
    <property type="entry name" value="Pyr_Knase"/>
</dbReference>
<evidence type="ECO:0000256" key="7">
    <source>
        <dbReference type="ARBA" id="ARBA00022679"/>
    </source>
</evidence>
<dbReference type="InterPro" id="IPR018209">
    <property type="entry name" value="Pyrv_Knase_AS"/>
</dbReference>
<keyword evidence="11" id="KW-0067">ATP-binding</keyword>
<keyword evidence="20" id="KW-1185">Reference proteome</keyword>
<dbReference type="InterPro" id="IPR015813">
    <property type="entry name" value="Pyrv/PenolPyrv_kinase-like_dom"/>
</dbReference>
<feature type="domain" description="Pyruvate kinase barrel" evidence="17">
    <location>
        <begin position="4"/>
        <end position="325"/>
    </location>
</feature>
<protein>
    <recommendedName>
        <fullName evidence="6 15">Pyruvate kinase</fullName>
        <ecNumber evidence="5 15">2.7.1.40</ecNumber>
    </recommendedName>
</protein>
<gene>
    <name evidence="19" type="ORF">FHS57_003068</name>
</gene>
<evidence type="ECO:0000256" key="3">
    <source>
        <dbReference type="ARBA" id="ARBA00004997"/>
    </source>
</evidence>
<evidence type="ECO:0000256" key="8">
    <source>
        <dbReference type="ARBA" id="ARBA00022723"/>
    </source>
</evidence>